<organism evidence="3 4">
    <name type="scientific">Actinomadura rubteroloni</name>
    <dbReference type="NCBI Taxonomy" id="1926885"/>
    <lineage>
        <taxon>Bacteria</taxon>
        <taxon>Bacillati</taxon>
        <taxon>Actinomycetota</taxon>
        <taxon>Actinomycetes</taxon>
        <taxon>Streptosporangiales</taxon>
        <taxon>Thermomonosporaceae</taxon>
        <taxon>Actinomadura</taxon>
    </lineage>
</organism>
<dbReference type="Pfam" id="PF00589">
    <property type="entry name" value="Phage_integrase"/>
    <property type="match status" value="1"/>
</dbReference>
<dbReference type="Gene3D" id="1.10.443.10">
    <property type="entry name" value="Intergrase catalytic core"/>
    <property type="match status" value="1"/>
</dbReference>
<protein>
    <submittedName>
        <fullName evidence="3">Site-specific tyrosine recombinase XerD</fullName>
    </submittedName>
</protein>
<gene>
    <name evidence="3" type="ORF">BTM25_35510</name>
</gene>
<keyword evidence="4" id="KW-1185">Reference proteome</keyword>
<evidence type="ECO:0000313" key="4">
    <source>
        <dbReference type="Proteomes" id="UP000242367"/>
    </source>
</evidence>
<feature type="domain" description="Tyr recombinase" evidence="2">
    <location>
        <begin position="3"/>
        <end position="55"/>
    </location>
</feature>
<dbReference type="SUPFAM" id="SSF56349">
    <property type="entry name" value="DNA breaking-rejoining enzymes"/>
    <property type="match status" value="1"/>
</dbReference>
<dbReference type="AlphaFoldDB" id="A0A2P4UIN0"/>
<dbReference type="InterPro" id="IPR002104">
    <property type="entry name" value="Integrase_catalytic"/>
</dbReference>
<dbReference type="Proteomes" id="UP000242367">
    <property type="component" value="Unassembled WGS sequence"/>
</dbReference>
<accession>A0A2P4UIN0</accession>
<evidence type="ECO:0000313" key="3">
    <source>
        <dbReference type="EMBL" id="POM24912.1"/>
    </source>
</evidence>
<dbReference type="InterPro" id="IPR011010">
    <property type="entry name" value="DNA_brk_join_enz"/>
</dbReference>
<dbReference type="InterPro" id="IPR013762">
    <property type="entry name" value="Integrase-like_cat_sf"/>
</dbReference>
<evidence type="ECO:0000256" key="1">
    <source>
        <dbReference type="ARBA" id="ARBA00023172"/>
    </source>
</evidence>
<reference evidence="3 4" key="1">
    <citation type="journal article" date="2017" name="Chemistry">
        <title>Isolation, Biosynthesis and Chemical Modifications of Rubterolones A-F: Rare Tropolone Alkaloids from Actinomadura sp. 5-2.</title>
        <authorList>
            <person name="Guo H."/>
            <person name="Benndorf R."/>
            <person name="Leichnitz D."/>
            <person name="Klassen J.L."/>
            <person name="Vollmers J."/>
            <person name="Gorls H."/>
            <person name="Steinacker M."/>
            <person name="Weigel C."/>
            <person name="Dahse H.M."/>
            <person name="Kaster A.K."/>
            <person name="de Beer Z.W."/>
            <person name="Poulsen M."/>
            <person name="Beemelmanns C."/>
        </authorList>
    </citation>
    <scope>NUCLEOTIDE SEQUENCE [LARGE SCALE GENOMIC DNA]</scope>
    <source>
        <strain evidence="3 4">5-2</strain>
    </source>
</reference>
<dbReference type="GO" id="GO:0003677">
    <property type="term" value="F:DNA binding"/>
    <property type="evidence" value="ECO:0007669"/>
    <property type="project" value="InterPro"/>
</dbReference>
<name>A0A2P4UIN0_9ACTN</name>
<proteinExistence type="predicted"/>
<dbReference type="GO" id="GO:0006310">
    <property type="term" value="P:DNA recombination"/>
    <property type="evidence" value="ECO:0007669"/>
    <property type="project" value="UniProtKB-KW"/>
</dbReference>
<keyword evidence="1" id="KW-0233">DNA recombination</keyword>
<evidence type="ECO:0000259" key="2">
    <source>
        <dbReference type="Pfam" id="PF00589"/>
    </source>
</evidence>
<dbReference type="EMBL" id="MTBP01000002">
    <property type="protein sequence ID" value="POM24912.1"/>
    <property type="molecule type" value="Genomic_DNA"/>
</dbReference>
<dbReference type="GO" id="GO:0015074">
    <property type="term" value="P:DNA integration"/>
    <property type="evidence" value="ECO:0007669"/>
    <property type="project" value="InterPro"/>
</dbReference>
<comment type="caution">
    <text evidence="3">The sequence shown here is derived from an EMBL/GenBank/DDBJ whole genome shotgun (WGS) entry which is preliminary data.</text>
</comment>
<sequence length="73" mass="7990">MVKACKKAKIKATPRQLRYALATFLVGDEVGLKMVQLILAHSKIATTLDMYTDGSEQGRDAAREALARRNNAA</sequence>